<dbReference type="EMBL" id="SRXU01000008">
    <property type="protein sequence ID" value="TGX39165.1"/>
    <property type="molecule type" value="Genomic_DNA"/>
</dbReference>
<keyword evidence="1" id="KW-0812">Transmembrane</keyword>
<protein>
    <submittedName>
        <fullName evidence="2">Uncharacterized protein</fullName>
    </submittedName>
</protein>
<proteinExistence type="predicted"/>
<evidence type="ECO:0000313" key="2">
    <source>
        <dbReference type="EMBL" id="TGX39165.1"/>
    </source>
</evidence>
<keyword evidence="3" id="KW-1185">Reference proteome</keyword>
<dbReference type="OrthoDB" id="7352843at2"/>
<evidence type="ECO:0000313" key="3">
    <source>
        <dbReference type="Proteomes" id="UP000309848"/>
    </source>
</evidence>
<organism evidence="2 3">
    <name type="scientific">Sphingomonas naasensis</name>
    <dbReference type="NCBI Taxonomy" id="1344951"/>
    <lineage>
        <taxon>Bacteria</taxon>
        <taxon>Pseudomonadati</taxon>
        <taxon>Pseudomonadota</taxon>
        <taxon>Alphaproteobacteria</taxon>
        <taxon>Sphingomonadales</taxon>
        <taxon>Sphingomonadaceae</taxon>
        <taxon>Sphingomonas</taxon>
    </lineage>
</organism>
<sequence length="195" mass="21320">MTARPRGGFRSLGSRKLARLGLIGDEVVVRLDGDQLVLTGADGGTLAIPAAAVDRLRHFGTELVHELPENIPPTFEVKIWWGGRRAPVFLTPFADHKAYGAVIGGFAERVAAWRGIDRLMVGPGYTTAIVNLLIVVPPCLLLFGLLLALSIWDSAWWWLATVPLLALFAWLGGRNIVSRWPRRVASIAAFKTHLP</sequence>
<gene>
    <name evidence="2" type="ORF">E5A74_16730</name>
</gene>
<reference evidence="2 3" key="1">
    <citation type="submission" date="2019-04" db="EMBL/GenBank/DDBJ databases">
        <title>Sphingomonas psychrotolerans sp. nov., isolated from soil in the Tianshan Mountains, Xinjiang, China.</title>
        <authorList>
            <person name="Luo Y."/>
            <person name="Sheng H."/>
        </authorList>
    </citation>
    <scope>NUCLEOTIDE SEQUENCE [LARGE SCALE GENOMIC DNA]</scope>
    <source>
        <strain evidence="2 3">KIS18-15</strain>
    </source>
</reference>
<comment type="caution">
    <text evidence="2">The sequence shown here is derived from an EMBL/GenBank/DDBJ whole genome shotgun (WGS) entry which is preliminary data.</text>
</comment>
<dbReference type="Proteomes" id="UP000309848">
    <property type="component" value="Unassembled WGS sequence"/>
</dbReference>
<name>A0A4S1WB29_9SPHN</name>
<dbReference type="RefSeq" id="WP_135986782.1">
    <property type="nucleotide sequence ID" value="NZ_JAASQM010000001.1"/>
</dbReference>
<feature type="transmembrane region" description="Helical" evidence="1">
    <location>
        <begin position="155"/>
        <end position="173"/>
    </location>
</feature>
<dbReference type="AlphaFoldDB" id="A0A4S1WB29"/>
<keyword evidence="1" id="KW-1133">Transmembrane helix</keyword>
<keyword evidence="1" id="KW-0472">Membrane</keyword>
<feature type="transmembrane region" description="Helical" evidence="1">
    <location>
        <begin position="128"/>
        <end position="149"/>
    </location>
</feature>
<evidence type="ECO:0000256" key="1">
    <source>
        <dbReference type="SAM" id="Phobius"/>
    </source>
</evidence>
<accession>A0A4S1WB29</accession>